<comment type="caution">
    <text evidence="1">The sequence shown here is derived from an EMBL/GenBank/DDBJ whole genome shotgun (WGS) entry which is preliminary data.</text>
</comment>
<proteinExistence type="predicted"/>
<evidence type="ECO:0000313" key="2">
    <source>
        <dbReference type="Proteomes" id="UP000489190"/>
    </source>
</evidence>
<gene>
    <name evidence="1" type="ORF">GHO39_16790</name>
</gene>
<sequence length="287" mass="33766">MVNEKTDKRTLLWLWMYINKFYAAQEIGPYGNPKIIEKIQAALKQIPQEEIDQQLKSTMIIASYYNWVSDDPAQLQWLTERLIKATQAPQSIQYSMRCDRDYVIGLFDLLGTLPRTIIDATNINNHIKKTLEQKKKSVLYLKKEWEIFSQPNKILEWFNDDQDPVKLKAASQIFNKQFPHFTSFLSEFSNFAEMVDTFERNQIPTAERLIFLSAAKRKASKLRHKENNKDKKVQCNLDISLTAKARLKKLAAKHRISQANVIEFLIQKEFEKSSTFPEVQEQIRRFK</sequence>
<organism evidence="1 2">
    <name type="scientific">Pseudomonas helleri</name>
    <dbReference type="NCBI Taxonomy" id="1608996"/>
    <lineage>
        <taxon>Bacteria</taxon>
        <taxon>Pseudomonadati</taxon>
        <taxon>Pseudomonadota</taxon>
        <taxon>Gammaproteobacteria</taxon>
        <taxon>Pseudomonadales</taxon>
        <taxon>Pseudomonadaceae</taxon>
        <taxon>Pseudomonas</taxon>
    </lineage>
</organism>
<name>A0A7X1XFX8_9PSED</name>
<evidence type="ECO:0000313" key="1">
    <source>
        <dbReference type="EMBL" id="MQT90780.1"/>
    </source>
</evidence>
<protein>
    <submittedName>
        <fullName evidence="1">Uncharacterized protein</fullName>
    </submittedName>
</protein>
<accession>A0A7X1XFX8</accession>
<dbReference type="RefSeq" id="WP_153329500.1">
    <property type="nucleotide sequence ID" value="NZ_WIWI01000044.1"/>
</dbReference>
<dbReference type="Proteomes" id="UP000489190">
    <property type="component" value="Unassembled WGS sequence"/>
</dbReference>
<dbReference type="EMBL" id="WIWI01000044">
    <property type="protein sequence ID" value="MQT90780.1"/>
    <property type="molecule type" value="Genomic_DNA"/>
</dbReference>
<reference evidence="1 2" key="1">
    <citation type="submission" date="2019-10" db="EMBL/GenBank/DDBJ databases">
        <title>Evaluation of single-gene subtyping targets for Pseudomonas.</title>
        <authorList>
            <person name="Reichler S.J."/>
            <person name="Orsi R.H."/>
            <person name="Wiedmann M."/>
            <person name="Martin N.H."/>
            <person name="Murphy S.I."/>
        </authorList>
    </citation>
    <scope>NUCLEOTIDE SEQUENCE [LARGE SCALE GENOMIC DNA]</scope>
    <source>
        <strain evidence="1 2">FSL R10-3254</strain>
    </source>
</reference>
<dbReference type="AlphaFoldDB" id="A0A7X1XFX8"/>